<dbReference type="RefSeq" id="WP_136979147.1">
    <property type="nucleotide sequence ID" value="NZ_JBFRJO010000022.1"/>
</dbReference>
<name>A0A4U1ZRL9_9VIBR</name>
<dbReference type="InterPro" id="IPR013762">
    <property type="entry name" value="Integrase-like_cat_sf"/>
</dbReference>
<dbReference type="Gene3D" id="1.10.443.10">
    <property type="entry name" value="Intergrase catalytic core"/>
    <property type="match status" value="1"/>
</dbReference>
<keyword evidence="1" id="KW-0233">DNA recombination</keyword>
<dbReference type="InterPro" id="IPR002104">
    <property type="entry name" value="Integrase_catalytic"/>
</dbReference>
<dbReference type="EMBL" id="SYUV01000010">
    <property type="protein sequence ID" value="TKF35577.1"/>
    <property type="molecule type" value="Genomic_DNA"/>
</dbReference>
<dbReference type="InterPro" id="IPR011010">
    <property type="entry name" value="DNA_brk_join_enz"/>
</dbReference>
<protein>
    <submittedName>
        <fullName evidence="3">Site-specific integrase</fullName>
    </submittedName>
</protein>
<dbReference type="Proteomes" id="UP000307574">
    <property type="component" value="Unassembled WGS sequence"/>
</dbReference>
<comment type="caution">
    <text evidence="3">The sequence shown here is derived from an EMBL/GenBank/DDBJ whole genome shotgun (WGS) entry which is preliminary data.</text>
</comment>
<sequence>MNKLIVERLSPDFELDGKKLPRFPFVMDKYGNPHVIINRYLREHHAFKKKNDTELTILPAARNIVSIFNQLDQTYISNIKEDIRAEKEARSSNASSYMNHVRDSDYDFNLYGNSFHKTWLAASDALISLMLSNSEAISTNQNLSINRTMNEFIGFLWWAEQNHYSYWLTGINDQKKHGDNEFAVALEPAKRTEHQYSNPHKLEAEGKGRKKGYGAKKRFDTAYSKLQIKKDSSTTPKEMALHYRNLLILRAIREGSLRNTEDISLALSEFQGEPEYDESRKKVVIKLSKTKGKGKKTRYVQIPALLDTQIRRFIKMFRKQLLPKSMRDAAPLPTDPVFPSSKTGRALSRTSVNGIFKEYGINPHQGRMLSLSEMALSLLKQGLGEGDILLLLSEHAGHSIKSDGQTIRRHYLDALDDLDAVTMENPVTLQCELNDAESEVERLTRENEELRARLSEK</sequence>
<dbReference type="AlphaFoldDB" id="A0A4U1ZRL9"/>
<reference evidence="3 4" key="1">
    <citation type="submission" date="2019-04" db="EMBL/GenBank/DDBJ databases">
        <title>A reverse ecology approach based on a biological definition of microbial populations.</title>
        <authorList>
            <person name="Arevalo P."/>
            <person name="Vaninsberghe D."/>
            <person name="Elsherbini J."/>
            <person name="Gore J."/>
            <person name="Polz M."/>
        </authorList>
    </citation>
    <scope>NUCLEOTIDE SEQUENCE [LARGE SCALE GENOMIC DNA]</scope>
    <source>
        <strain evidence="3 4">10N.261.46.F4</strain>
    </source>
</reference>
<proteinExistence type="predicted"/>
<dbReference type="GO" id="GO:0006310">
    <property type="term" value="P:DNA recombination"/>
    <property type="evidence" value="ECO:0007669"/>
    <property type="project" value="UniProtKB-KW"/>
</dbReference>
<dbReference type="GO" id="GO:0015074">
    <property type="term" value="P:DNA integration"/>
    <property type="evidence" value="ECO:0007669"/>
    <property type="project" value="InterPro"/>
</dbReference>
<evidence type="ECO:0000259" key="2">
    <source>
        <dbReference type="PROSITE" id="PS51898"/>
    </source>
</evidence>
<evidence type="ECO:0000313" key="3">
    <source>
        <dbReference type="EMBL" id="TKF35577.1"/>
    </source>
</evidence>
<dbReference type="SUPFAM" id="SSF56349">
    <property type="entry name" value="DNA breaking-rejoining enzymes"/>
    <property type="match status" value="1"/>
</dbReference>
<dbReference type="PROSITE" id="PS51898">
    <property type="entry name" value="TYR_RECOMBINASE"/>
    <property type="match status" value="1"/>
</dbReference>
<gene>
    <name evidence="3" type="ORF">FCV50_03490</name>
</gene>
<accession>A0A4U1ZRL9</accession>
<evidence type="ECO:0000256" key="1">
    <source>
        <dbReference type="ARBA" id="ARBA00023172"/>
    </source>
</evidence>
<evidence type="ECO:0000313" key="4">
    <source>
        <dbReference type="Proteomes" id="UP000307574"/>
    </source>
</evidence>
<feature type="domain" description="Tyr recombinase" evidence="2">
    <location>
        <begin position="218"/>
        <end position="424"/>
    </location>
</feature>
<organism evidence="3 4">
    <name type="scientific">Vibrio kanaloae</name>
    <dbReference type="NCBI Taxonomy" id="170673"/>
    <lineage>
        <taxon>Bacteria</taxon>
        <taxon>Pseudomonadati</taxon>
        <taxon>Pseudomonadota</taxon>
        <taxon>Gammaproteobacteria</taxon>
        <taxon>Vibrionales</taxon>
        <taxon>Vibrionaceae</taxon>
        <taxon>Vibrio</taxon>
    </lineage>
</organism>
<dbReference type="GO" id="GO:0003677">
    <property type="term" value="F:DNA binding"/>
    <property type="evidence" value="ECO:0007669"/>
    <property type="project" value="InterPro"/>
</dbReference>